<proteinExistence type="predicted"/>
<gene>
    <name evidence="1" type="ORF">SAMN05216499_11321</name>
</gene>
<dbReference type="EMBL" id="FRBI01000013">
    <property type="protein sequence ID" value="SHM66257.1"/>
    <property type="molecule type" value="Genomic_DNA"/>
</dbReference>
<protein>
    <submittedName>
        <fullName evidence="1">WXG100 family type VII secretion target</fullName>
    </submittedName>
</protein>
<organism evidence="1 2">
    <name type="scientific">Actinacidiphila paucisporea</name>
    <dbReference type="NCBI Taxonomy" id="310782"/>
    <lineage>
        <taxon>Bacteria</taxon>
        <taxon>Bacillati</taxon>
        <taxon>Actinomycetota</taxon>
        <taxon>Actinomycetes</taxon>
        <taxon>Kitasatosporales</taxon>
        <taxon>Streptomycetaceae</taxon>
        <taxon>Actinacidiphila</taxon>
    </lineage>
</organism>
<evidence type="ECO:0000313" key="1">
    <source>
        <dbReference type="EMBL" id="SHM66257.1"/>
    </source>
</evidence>
<dbReference type="InterPro" id="IPR036689">
    <property type="entry name" value="ESAT-6-like_sf"/>
</dbReference>
<keyword evidence="2" id="KW-1185">Reference proteome</keyword>
<evidence type="ECO:0000313" key="2">
    <source>
        <dbReference type="Proteomes" id="UP000184111"/>
    </source>
</evidence>
<dbReference type="Proteomes" id="UP000184111">
    <property type="component" value="Unassembled WGS sequence"/>
</dbReference>
<dbReference type="Gene3D" id="1.10.287.1060">
    <property type="entry name" value="ESAT-6-like"/>
    <property type="match status" value="1"/>
</dbReference>
<dbReference type="InterPro" id="IPR010310">
    <property type="entry name" value="T7SS_ESAT-6-like"/>
</dbReference>
<dbReference type="Pfam" id="PF06013">
    <property type="entry name" value="WXG100"/>
    <property type="match status" value="1"/>
</dbReference>
<dbReference type="SUPFAM" id="SSF140453">
    <property type="entry name" value="EsxAB dimer-like"/>
    <property type="match status" value="1"/>
</dbReference>
<sequence>MTAGMKVTAASLAKLETDIYDMVGSMDRQVKALQTVIDNLEGHWRGIGANAFNAQQSLINEDHRVLAILLNKIKEAVHDTNLTSGSTDEDVLQDMKSIDINGSAAGSGIAGL</sequence>
<dbReference type="OrthoDB" id="4283504at2"/>
<dbReference type="STRING" id="310782.SAMN05216499_11321"/>
<accession>A0A1M7KLU1</accession>
<reference evidence="1 2" key="1">
    <citation type="submission" date="2016-11" db="EMBL/GenBank/DDBJ databases">
        <authorList>
            <person name="Jaros S."/>
            <person name="Januszkiewicz K."/>
            <person name="Wedrychowicz H."/>
        </authorList>
    </citation>
    <scope>NUCLEOTIDE SEQUENCE [LARGE SCALE GENOMIC DNA]</scope>
    <source>
        <strain evidence="1 2">CGMCC 4.2025</strain>
    </source>
</reference>
<dbReference type="AlphaFoldDB" id="A0A1M7KLU1"/>
<name>A0A1M7KLU1_9ACTN</name>